<dbReference type="SUPFAM" id="SSF56988">
    <property type="entry name" value="Anthrax protective antigen"/>
    <property type="match status" value="2"/>
</dbReference>
<dbReference type="SUPFAM" id="SSF53474">
    <property type="entry name" value="alpha/beta-Hydrolases"/>
    <property type="match status" value="1"/>
</dbReference>
<feature type="domain" description="F5/8 type C" evidence="2">
    <location>
        <begin position="504"/>
        <end position="644"/>
    </location>
</feature>
<evidence type="ECO:0000313" key="6">
    <source>
        <dbReference type="Proteomes" id="UP001319180"/>
    </source>
</evidence>
<dbReference type="NCBIfam" id="TIGR04183">
    <property type="entry name" value="Por_Secre_tail"/>
    <property type="match status" value="1"/>
</dbReference>
<dbReference type="InterPro" id="IPR000421">
    <property type="entry name" value="FA58C"/>
</dbReference>
<dbReference type="SMART" id="SM00060">
    <property type="entry name" value="FN3"/>
    <property type="match status" value="8"/>
</dbReference>
<dbReference type="PANTHER" id="PTHR46708">
    <property type="entry name" value="TENASCIN"/>
    <property type="match status" value="1"/>
</dbReference>
<dbReference type="RefSeq" id="WP_254089621.1">
    <property type="nucleotide sequence ID" value="NZ_JAHESC010000008.1"/>
</dbReference>
<feature type="domain" description="Fibronectin type-III" evidence="3">
    <location>
        <begin position="1544"/>
        <end position="1639"/>
    </location>
</feature>
<dbReference type="PANTHER" id="PTHR46708:SF2">
    <property type="entry name" value="FIBRONECTIN TYPE-III DOMAIN-CONTAINING PROTEIN"/>
    <property type="match status" value="1"/>
</dbReference>
<dbReference type="InterPro" id="IPR026444">
    <property type="entry name" value="Secre_tail"/>
</dbReference>
<comment type="caution">
    <text evidence="5">The sequence shown here is derived from an EMBL/GenBank/DDBJ whole genome shotgun (WGS) entry which is preliminary data.</text>
</comment>
<dbReference type="InterPro" id="IPR011658">
    <property type="entry name" value="PA14_dom"/>
</dbReference>
<dbReference type="InterPro" id="IPR029058">
    <property type="entry name" value="AB_hydrolase_fold"/>
</dbReference>
<dbReference type="CDD" id="cd00063">
    <property type="entry name" value="FN3"/>
    <property type="match status" value="5"/>
</dbReference>
<dbReference type="PROSITE" id="PS50022">
    <property type="entry name" value="FA58C_3"/>
    <property type="match status" value="1"/>
</dbReference>
<dbReference type="InterPro" id="IPR037524">
    <property type="entry name" value="PA14/GLEYA"/>
</dbReference>
<dbReference type="SUPFAM" id="SSF49785">
    <property type="entry name" value="Galactose-binding domain-like"/>
    <property type="match status" value="1"/>
</dbReference>
<feature type="domain" description="PA14" evidence="4">
    <location>
        <begin position="928"/>
        <end position="1066"/>
    </location>
</feature>
<keyword evidence="1" id="KW-0677">Repeat</keyword>
<dbReference type="InterPro" id="IPR050991">
    <property type="entry name" value="ECM_Regulatory_Proteins"/>
</dbReference>
<dbReference type="Pfam" id="PF00041">
    <property type="entry name" value="fn3"/>
    <property type="match status" value="1"/>
</dbReference>
<dbReference type="Pfam" id="PF07691">
    <property type="entry name" value="PA14"/>
    <property type="match status" value="2"/>
</dbReference>
<protein>
    <submittedName>
        <fullName evidence="5">Discoidin domain-containing protein</fullName>
    </submittedName>
</protein>
<proteinExistence type="predicted"/>
<evidence type="ECO:0000259" key="3">
    <source>
        <dbReference type="PROSITE" id="PS50853"/>
    </source>
</evidence>
<name>A0AAP2D6Q5_9BACT</name>
<gene>
    <name evidence="5" type="ORF">KK078_07445</name>
</gene>
<dbReference type="InterPro" id="IPR003961">
    <property type="entry name" value="FN3_dom"/>
</dbReference>
<dbReference type="PROSITE" id="PS50853">
    <property type="entry name" value="FN3"/>
    <property type="match status" value="5"/>
</dbReference>
<evidence type="ECO:0000259" key="4">
    <source>
        <dbReference type="PROSITE" id="PS51820"/>
    </source>
</evidence>
<feature type="domain" description="Fibronectin type-III" evidence="3">
    <location>
        <begin position="1086"/>
        <end position="1174"/>
    </location>
</feature>
<accession>A0AAP2D6Q5</accession>
<dbReference type="InterPro" id="IPR036116">
    <property type="entry name" value="FN3_sf"/>
</dbReference>
<keyword evidence="6" id="KW-1185">Reference proteome</keyword>
<dbReference type="InterPro" id="IPR008979">
    <property type="entry name" value="Galactose-bd-like_sf"/>
</dbReference>
<sequence>MEPLNFNAARAEKYPLILFLHGAGEGGNDNNLQLKHSGKEQRDAVQSGKFEGFLLYPQSYYSSWGGSLNDYVVEIINLYIRDKNVDPNRIYVHGLSGGGAGVWMMLAKYSKVFAAGLPMSNALTTTVPDMPKFKHVPLWYAQGGLDKAPPPSAAEYMVAQFRAVGGDVRYEFFPYLGHGTWTSMYGKPDFFSWILSKSKLTIRVFGDRTNFCNGQTINVNMGITAGFDGYEWRKNGQLMAGANSNEIQNNGAGSYQVRFKRGNTWTVWSEPVVLQYGSPSPTPVIQASSGTTFPALDGRTSVTLTAPEGKEVYLWSTGATTQSITVNAAGSYTVKATDFNGCESAASAPVVVSTTNGAGSPAAPTGLVASSASETQIHVSWLYSATNHKKFEVYRSTGTDAGPYTLLALVEKEEREYFDDELEPNTAYFYKVRAINDAGGSAYAGIDAFTFKDVEAPTVPTELAVTSTSENSVTLKWKSSIDNIDGLGSLTYDLKINGQSLVMNNANTIHFPNNVAQGKTGNQSTNEASNRVATAALDGNLNSYWSSAAGTLEQQDWMYVDLGEAYDVNSVNIRWTSDYAVGYKIQISDDAATWNDLKVVSGNAAVVNNFVDLVGTGRYVRVLATLRRGNNNRVRIAELNVYGNKVSGGDQAYIGAVLKNLNPLSVYTFSLAARDASGNLSGYTSQASASTINTGLAYEYYETSVTTLSALANVSPIKTGVVPNFTFSPKNANRTADFAFIYRGYITVPTQGLYTFYTTSVDGSNLYISDYLIVNNDLVHASQERSGQIMLAPGTYPIRVDYFKRGSGTLQLEVRYEGPGIAKVLIPDAAMNSTFTPPAKPSNVTAITAVAASHKSIKLDWQYSGAATSGFEIYRSATRNGTFTLVGTADGAARTHTDANNLTPLTQYYYKIKAIGGSGESDLIQGNNLGAGLTYKYYVGNYTTLAEPLFGGVAPTSTGTLPNYALTPKTQTTNFGFAFEGNITIPTAGVYTFYDKADDGSMLYIDGTPVVNDDFTDGTTERSGTITLTPGVYPIRVTFRQNSGSSALEVRYAGPGITKQLIPNTVLSQFTYIVATTQAIPAAPGLPTALTATAGGAKKIDLSWTPTATTEGVKIYRSETSGGTFAQIASVKDVTTYSDTTVSSRKTYYYKLSAFNDGGESGQTAAVNAATPNTAPTVDAIPDLNLLILTNTVIEVNAQDADGDELQYAFTNLPSFGTFENFGGGQANLTLAPGETNAGTFNNIILTVTDGFGGIARDTFKIVVNGNHLPVFQTVANQSITAGKTVVLPIVATDANVGDVLTLTSQNLPSFVTMTPVSNGRVNLTIAPPLAERGTYNDIQIMVDDGQGGANSLRFNIVVKEAKTGYTVSVDFNDRWDAAPPAPWNGTQRYPNAGEVISNLLDHDGANSEISLTLETGWGVNTNGPVTGANTGIYPDAVMKTFYYIWDNRVESIKIGGLNPSLKYAFKMHAGTTNASVGGSTLYTIGTQTALLNPLNNTANVVTISDITPDVNGNVWLKVQTGPGAIYSYVNAMQIIASFDDGLPPAAPTNAVAAISEQQNSVELTWKDNAPAETGFKVFRSPTTTEADYVEVASLPVNSQAYEDVTITSNTTYYYKVSALNAYGTSAFSNVASITTPVLAPSLTLSTDSVSMEATQSVVIDITSTDAANQAVTISATGLPAFAQFATTGAGTATLTLLPGVEDLGDYTATITTQNTGGASSSRTVKIAVTPKQVKIVYVNFNTTDPASAPWNNTNLAPLANATFSNLKDAQGVVSGITIKFIESWGGVNNVGTVTGNNSGVYPDAVMKTQYWESTNNVKNVQVSGLDPEKVYDFSFFGSREGTGDRTTVYTIGAKSVSLNASNNTTQTADINGIIAPSGTITFQVQKTTASSFAYLNALVISSYGQTAVPEAPTNVAAKAKHKTKDAIELKWVDRSYNETGFEIYRATLANPTFQLVGTAGADATTYTDLGLQSNTTYQYKVRAVNGSSTSAYSNMASATTILYYVYMNCNSGYNVGTPWNNLSFGPPVPGSTRSSLKDDTGATTTVSFKVIEHPSGTTFGGANPFGKMTGNNSGIYPDDVLRTFFFTEATETARVVIGGLSQNYKYNFVFFASRDGDGNRATNYTINGTTVTLNAAFNTSNTVQINAIQPAADGTVTFDMVSAPGSVYGYLNALVLEVYTEVPIIGGSANARTAGTEVVTEETVAFSASPNPFQSDLSISVNAIGEASSFKVSLLNQLGMSMHEEVVGLDQLDSGNEDLRFTLRNLDVPAGIYFVNITTNTNVRKVIRVVKQ</sequence>
<evidence type="ECO:0000256" key="1">
    <source>
        <dbReference type="ARBA" id="ARBA00022737"/>
    </source>
</evidence>
<dbReference type="PROSITE" id="PS51820">
    <property type="entry name" value="PA14"/>
    <property type="match status" value="2"/>
</dbReference>
<dbReference type="Gene3D" id="2.60.120.380">
    <property type="match status" value="2"/>
</dbReference>
<dbReference type="EMBL" id="JAHESC010000008">
    <property type="protein sequence ID" value="MBT1686383.1"/>
    <property type="molecule type" value="Genomic_DNA"/>
</dbReference>
<reference evidence="5 6" key="1">
    <citation type="submission" date="2021-05" db="EMBL/GenBank/DDBJ databases">
        <title>A Polyphasic approach of four new species of the genus Ohtaekwangia: Ohtaekwangia histidinii sp. nov., Ohtaekwangia cretensis sp. nov., Ohtaekwangia indiensis sp. nov., Ohtaekwangia reichenbachii sp. nov. from diverse environment.</title>
        <authorList>
            <person name="Octaviana S."/>
        </authorList>
    </citation>
    <scope>NUCLEOTIDE SEQUENCE [LARGE SCALE GENOMIC DNA]</scope>
    <source>
        <strain evidence="5 6">PWU37</strain>
    </source>
</reference>
<evidence type="ECO:0000259" key="2">
    <source>
        <dbReference type="PROSITE" id="PS50022"/>
    </source>
</evidence>
<dbReference type="Gene3D" id="2.60.120.260">
    <property type="entry name" value="Galactose-binding domain-like"/>
    <property type="match status" value="1"/>
</dbReference>
<dbReference type="Gene3D" id="2.60.40.10">
    <property type="entry name" value="Immunoglobulins"/>
    <property type="match status" value="8"/>
</dbReference>
<dbReference type="SMART" id="SM00758">
    <property type="entry name" value="PA14"/>
    <property type="match status" value="2"/>
</dbReference>
<dbReference type="Pfam" id="PF00754">
    <property type="entry name" value="F5_F8_type_C"/>
    <property type="match status" value="1"/>
</dbReference>
<evidence type="ECO:0000313" key="5">
    <source>
        <dbReference type="EMBL" id="MBT1686383.1"/>
    </source>
</evidence>
<feature type="domain" description="Fibronectin type-III" evidence="3">
    <location>
        <begin position="840"/>
        <end position="934"/>
    </location>
</feature>
<dbReference type="Proteomes" id="UP001319180">
    <property type="component" value="Unassembled WGS sequence"/>
</dbReference>
<feature type="domain" description="Fibronectin type-III" evidence="3">
    <location>
        <begin position="1912"/>
        <end position="2004"/>
    </location>
</feature>
<dbReference type="Gene3D" id="3.40.50.1820">
    <property type="entry name" value="alpha/beta hydrolase"/>
    <property type="match status" value="1"/>
</dbReference>
<dbReference type="InterPro" id="IPR013783">
    <property type="entry name" value="Ig-like_fold"/>
</dbReference>
<organism evidence="5 6">
    <name type="scientific">Dawidia soli</name>
    <dbReference type="NCBI Taxonomy" id="2782352"/>
    <lineage>
        <taxon>Bacteria</taxon>
        <taxon>Pseudomonadati</taxon>
        <taxon>Bacteroidota</taxon>
        <taxon>Cytophagia</taxon>
        <taxon>Cytophagales</taxon>
        <taxon>Chryseotaleaceae</taxon>
        <taxon>Dawidia</taxon>
    </lineage>
</organism>
<dbReference type="SUPFAM" id="SSF49265">
    <property type="entry name" value="Fibronectin type III"/>
    <property type="match status" value="2"/>
</dbReference>
<feature type="domain" description="Fibronectin type-III" evidence="3">
    <location>
        <begin position="363"/>
        <end position="454"/>
    </location>
</feature>
<feature type="domain" description="PA14" evidence="4">
    <location>
        <begin position="691"/>
        <end position="830"/>
    </location>
</feature>